<evidence type="ECO:0000313" key="2">
    <source>
        <dbReference type="Proteomes" id="UP000663838"/>
    </source>
</evidence>
<name>A0A821E8J5_9BILA</name>
<reference evidence="1" key="1">
    <citation type="submission" date="2021-02" db="EMBL/GenBank/DDBJ databases">
        <authorList>
            <person name="Nowell W R."/>
        </authorList>
    </citation>
    <scope>NUCLEOTIDE SEQUENCE</scope>
</reference>
<gene>
    <name evidence="1" type="ORF">TOA249_LOCUS12699</name>
</gene>
<dbReference type="AlphaFoldDB" id="A0A821E8J5"/>
<dbReference type="EMBL" id="CAJOBS010000726">
    <property type="protein sequence ID" value="CAF4632525.1"/>
    <property type="molecule type" value="Genomic_DNA"/>
</dbReference>
<accession>A0A821E8J5</accession>
<evidence type="ECO:0000313" key="1">
    <source>
        <dbReference type="EMBL" id="CAF4632525.1"/>
    </source>
</evidence>
<comment type="caution">
    <text evidence="1">The sequence shown here is derived from an EMBL/GenBank/DDBJ whole genome shotgun (WGS) entry which is preliminary data.</text>
</comment>
<dbReference type="Proteomes" id="UP000663838">
    <property type="component" value="Unassembled WGS sequence"/>
</dbReference>
<protein>
    <submittedName>
        <fullName evidence="1">Uncharacterized protein</fullName>
    </submittedName>
</protein>
<sequence>MVVFLIFKLTSLSDEVTRRLILARVYWDLKRAFELYKNAVNNDLENRIVTLLMRDRIDIGLPIYKLNNGEENIDWNELVISINAELGETEDIVHKTLVRIRQQLISADSYIEGGSIARTMLFAHEGNCEQDLLFVFAALEHEDLIEDCTDQTVFVKIRFTPDKSSFLSKVHDHYFSCHYCSDKTCENDKYRGTVICDERMKNKGDKFLNGIRVKKMISLAFFLMRHYEKEKDSILRKSSLILDFAEEPCVSKTNIQYKVKSENLYNEIRNMLWEYALVLNVFENMEMSTRIGFHDHYCCNYMETSIRDDRFDLFDIVTQANLELNMPDVNDRNTIGHVLMGSIFGLPLPKDLALKLRHYFNSTSHISL</sequence>
<proteinExistence type="predicted"/>
<organism evidence="1 2">
    <name type="scientific">Rotaria socialis</name>
    <dbReference type="NCBI Taxonomy" id="392032"/>
    <lineage>
        <taxon>Eukaryota</taxon>
        <taxon>Metazoa</taxon>
        <taxon>Spiralia</taxon>
        <taxon>Gnathifera</taxon>
        <taxon>Rotifera</taxon>
        <taxon>Eurotatoria</taxon>
        <taxon>Bdelloidea</taxon>
        <taxon>Philodinida</taxon>
        <taxon>Philodinidae</taxon>
        <taxon>Rotaria</taxon>
    </lineage>
</organism>